<evidence type="ECO:0000313" key="3">
    <source>
        <dbReference type="Proteomes" id="UP000325755"/>
    </source>
</evidence>
<dbReference type="Proteomes" id="UP000325755">
    <property type="component" value="Chromosome"/>
</dbReference>
<dbReference type="RefSeq" id="WP_153249144.1">
    <property type="nucleotide sequence ID" value="NZ_CP044205.1"/>
</dbReference>
<dbReference type="InParanoid" id="A0A5Q0BJ57"/>
<evidence type="ECO:0000259" key="1">
    <source>
        <dbReference type="Pfam" id="PF01926"/>
    </source>
</evidence>
<feature type="domain" description="G" evidence="1">
    <location>
        <begin position="55"/>
        <end position="166"/>
    </location>
</feature>
<dbReference type="Gene3D" id="3.40.50.300">
    <property type="entry name" value="P-loop containing nucleotide triphosphate hydrolases"/>
    <property type="match status" value="1"/>
</dbReference>
<dbReference type="KEGG" id="mmob:F6R98_11465"/>
<sequence length="549" mass="62226">MHAETHPYFIEALDWIRQAKQQGWIKADIGALQRTLEPPAAAFQFDGATQRPLIVAFVGGTGVGKSTLLNRLARQELALTSVERPTSREVSLYLHQSLLIEHLPGDLPLSQTRHAHHQDERYRHILWIDMPDFDSTETHNREQVLRWLPHIDVLLYVVSPERYRDDQGWQILRSEGREHAWLFIMNQWDRGDPLQLRDFGKLLAQGGFADPVILCTDSSEQPDGNSAGDDFTLLEETLRTLADSHIGAQLESRALSIRMQETRELLMQIGRRMGCIEDIVRLKKIWRGIWQKQSEELLRALEWPIRDNAALLAQKLFTPALQGSGAGDIAPQRQDMLIWDDHAQMQLQDTLHTLTLEAENLRLPFQPLREGLIPLQTAAAQQILASATRGLRMAQARPGNKAQRFFLKSAMLCEVFLPLAAAAWIGRDIVLGYYLGSLNQRAFLGADFAIHALLLTGISWLLPFLLHRALTPSAERVAAHGLRKGIESGFGQIDQIVCRILDAYEANWKEQQACLDRLCSSSRIETSDPLPKNRLLERMLTTTNQSNRS</sequence>
<protein>
    <submittedName>
        <fullName evidence="2">GTP-binding protein</fullName>
    </submittedName>
</protein>
<dbReference type="InterPro" id="IPR027417">
    <property type="entry name" value="P-loop_NTPase"/>
</dbReference>
<evidence type="ECO:0000313" key="2">
    <source>
        <dbReference type="EMBL" id="QFY43162.1"/>
    </source>
</evidence>
<name>A0A5Q0BJ57_9GAMM</name>
<dbReference type="SUPFAM" id="SSF52540">
    <property type="entry name" value="P-loop containing nucleoside triphosphate hydrolases"/>
    <property type="match status" value="1"/>
</dbReference>
<dbReference type="EMBL" id="CP044205">
    <property type="protein sequence ID" value="QFY43162.1"/>
    <property type="molecule type" value="Genomic_DNA"/>
</dbReference>
<keyword evidence="3" id="KW-1185">Reference proteome</keyword>
<dbReference type="AlphaFoldDB" id="A0A5Q0BJ57"/>
<dbReference type="GO" id="GO:0005525">
    <property type="term" value="F:GTP binding"/>
    <property type="evidence" value="ECO:0007669"/>
    <property type="project" value="InterPro"/>
</dbReference>
<dbReference type="OrthoDB" id="238366at2"/>
<proteinExistence type="predicted"/>
<reference evidence="2 3" key="1">
    <citation type="submission" date="2019-09" db="EMBL/GenBank/DDBJ databases">
        <title>Ecophysiology of the spiral-shaped methanotroph Methylospira mobilis as revealed by the complete genome sequence.</title>
        <authorList>
            <person name="Oshkin I.Y."/>
            <person name="Dedysh S.N."/>
            <person name="Miroshnikov K."/>
            <person name="Danilova O.V."/>
            <person name="Hakobyan A."/>
            <person name="Liesack W."/>
        </authorList>
    </citation>
    <scope>NUCLEOTIDE SEQUENCE [LARGE SCALE GENOMIC DNA]</scope>
    <source>
        <strain evidence="2 3">Shm1</strain>
    </source>
</reference>
<dbReference type="InterPro" id="IPR006073">
    <property type="entry name" value="GTP-bd"/>
</dbReference>
<organism evidence="2 3">
    <name type="scientific">Candidatus Methylospira mobilis</name>
    <dbReference type="NCBI Taxonomy" id="1808979"/>
    <lineage>
        <taxon>Bacteria</taxon>
        <taxon>Pseudomonadati</taxon>
        <taxon>Pseudomonadota</taxon>
        <taxon>Gammaproteobacteria</taxon>
        <taxon>Methylococcales</taxon>
        <taxon>Methylococcaceae</taxon>
        <taxon>Candidatus Methylospira</taxon>
    </lineage>
</organism>
<dbReference type="Pfam" id="PF01926">
    <property type="entry name" value="MMR_HSR1"/>
    <property type="match status" value="1"/>
</dbReference>
<accession>A0A5Q0BJ57</accession>
<gene>
    <name evidence="2" type="ORF">F6R98_11465</name>
</gene>